<keyword evidence="3" id="KW-1185">Reference proteome</keyword>
<dbReference type="AlphaFoldDB" id="A0AA87YZL1"/>
<feature type="region of interest" description="Disordered" evidence="1">
    <location>
        <begin position="178"/>
        <end position="208"/>
    </location>
</feature>
<evidence type="ECO:0008006" key="4">
    <source>
        <dbReference type="Google" id="ProtNLM"/>
    </source>
</evidence>
<organism evidence="2 3">
    <name type="scientific">Ficus carica</name>
    <name type="common">Common fig</name>
    <dbReference type="NCBI Taxonomy" id="3494"/>
    <lineage>
        <taxon>Eukaryota</taxon>
        <taxon>Viridiplantae</taxon>
        <taxon>Streptophyta</taxon>
        <taxon>Embryophyta</taxon>
        <taxon>Tracheophyta</taxon>
        <taxon>Spermatophyta</taxon>
        <taxon>Magnoliopsida</taxon>
        <taxon>eudicotyledons</taxon>
        <taxon>Gunneridae</taxon>
        <taxon>Pentapetalae</taxon>
        <taxon>rosids</taxon>
        <taxon>fabids</taxon>
        <taxon>Rosales</taxon>
        <taxon>Moraceae</taxon>
        <taxon>Ficeae</taxon>
        <taxon>Ficus</taxon>
    </lineage>
</organism>
<dbReference type="PANTHER" id="PTHR33018:SF37">
    <property type="entry name" value="TRANSPOSASE TNP1_EN_SPM-LIKE DOMAIN-CONTAINING PROTEIN"/>
    <property type="match status" value="1"/>
</dbReference>
<evidence type="ECO:0000313" key="2">
    <source>
        <dbReference type="EMBL" id="GMN19231.1"/>
    </source>
</evidence>
<dbReference type="EMBL" id="BTGU01001229">
    <property type="protein sequence ID" value="GMN19231.1"/>
    <property type="molecule type" value="Genomic_DNA"/>
</dbReference>
<gene>
    <name evidence="2" type="ORF">TIFTF001_039749</name>
</gene>
<feature type="compositionally biased region" description="Basic and acidic residues" evidence="1">
    <location>
        <begin position="199"/>
        <end position="208"/>
    </location>
</feature>
<dbReference type="Proteomes" id="UP001187192">
    <property type="component" value="Unassembled WGS sequence"/>
</dbReference>
<evidence type="ECO:0000256" key="1">
    <source>
        <dbReference type="SAM" id="MobiDB-lite"/>
    </source>
</evidence>
<sequence>MEVVTSFTVKDSFKKQVLKSCGESAKGFRYDLYQAFVRDHIDEETMWQRPPKEFEHTGAYAARNHIWWDTRVKPDGEYKNPSIRIIGETIDELSQQETQGSFESMGTDDILTKSLGNAKHSGRIRGQSKFVKQAQYFNVVNSSRDNPEVSYMKRQLVALERTVQKLCAKHGINRETMAEEATTPTVDQHNSFKASCTLNEKEADASDP</sequence>
<accession>A0AA87YZL1</accession>
<proteinExistence type="predicted"/>
<feature type="compositionally biased region" description="Polar residues" evidence="1">
    <location>
        <begin position="182"/>
        <end position="198"/>
    </location>
</feature>
<evidence type="ECO:0000313" key="3">
    <source>
        <dbReference type="Proteomes" id="UP001187192"/>
    </source>
</evidence>
<name>A0AA87YZL1_FICCA</name>
<reference evidence="2" key="1">
    <citation type="submission" date="2023-07" db="EMBL/GenBank/DDBJ databases">
        <title>draft genome sequence of fig (Ficus carica).</title>
        <authorList>
            <person name="Takahashi T."/>
            <person name="Nishimura K."/>
        </authorList>
    </citation>
    <scope>NUCLEOTIDE SEQUENCE</scope>
</reference>
<dbReference type="PANTHER" id="PTHR33018">
    <property type="entry name" value="OS10G0338966 PROTEIN-RELATED"/>
    <property type="match status" value="1"/>
</dbReference>
<protein>
    <recommendedName>
        <fullName evidence="4">Transposase</fullName>
    </recommendedName>
</protein>
<comment type="caution">
    <text evidence="2">The sequence shown here is derived from an EMBL/GenBank/DDBJ whole genome shotgun (WGS) entry which is preliminary data.</text>
</comment>